<protein>
    <recommendedName>
        <fullName evidence="2">F-box domain-containing protein</fullName>
    </recommendedName>
</protein>
<proteinExistence type="predicted"/>
<dbReference type="InterPro" id="IPR001810">
    <property type="entry name" value="F-box_dom"/>
</dbReference>
<evidence type="ECO:0000259" key="2">
    <source>
        <dbReference type="PROSITE" id="PS50181"/>
    </source>
</evidence>
<evidence type="ECO:0000313" key="3">
    <source>
        <dbReference type="EMBL" id="KAJ7644091.1"/>
    </source>
</evidence>
<dbReference type="Gene3D" id="3.80.10.10">
    <property type="entry name" value="Ribonuclease Inhibitor"/>
    <property type="match status" value="1"/>
</dbReference>
<dbReference type="Gene3D" id="1.20.1280.50">
    <property type="match status" value="1"/>
</dbReference>
<evidence type="ECO:0000313" key="4">
    <source>
        <dbReference type="Proteomes" id="UP001221142"/>
    </source>
</evidence>
<feature type="region of interest" description="Disordered" evidence="1">
    <location>
        <begin position="278"/>
        <end position="298"/>
    </location>
</feature>
<dbReference type="PROSITE" id="PS50181">
    <property type="entry name" value="FBOX"/>
    <property type="match status" value="1"/>
</dbReference>
<sequence>MDTLPAEILIEIFNLCTTDPAEPLVPLNLSCVSTWWREVVQSSPRIWQYIHLDDRSTLAFSRAQVALWTRRSYPLSFDITLDVAQSSNLILPLLSPLLPFMDRWRHFTMTGLRQESVVLSGSLADGIDPLIISLQDPDQAAKGSLRRTFAGMAPEWLAMNIWVSELPQPLTLLPMHFTAVVMSEHSLSIHTQPRSILEFLSMCPQLVAFSFAGWHHDDEERMNAPPLPVVRLPELRKLHLRTTCGTRSLLSCIDAPGLTELYLASLNVDFQLALPIEEDGDSDDEAGDFSRSPGSDRATGMGLRRLLLRSNPPLRVLHMDWSDMRTKDFRFAFDHLSSLEWFFISASDMSDRVIELLRPFSSVRLPMLRRLELINCNELSGEVILQVLSARVAVTDTLSELAIIQCEGFTEQHAALLRKDFRGTLETSREAM</sequence>
<reference evidence="3" key="1">
    <citation type="submission" date="2023-03" db="EMBL/GenBank/DDBJ databases">
        <title>Massive genome expansion in bonnet fungi (Mycena s.s.) driven by repeated elements and novel gene families across ecological guilds.</title>
        <authorList>
            <consortium name="Lawrence Berkeley National Laboratory"/>
            <person name="Harder C.B."/>
            <person name="Miyauchi S."/>
            <person name="Viragh M."/>
            <person name="Kuo A."/>
            <person name="Thoen E."/>
            <person name="Andreopoulos B."/>
            <person name="Lu D."/>
            <person name="Skrede I."/>
            <person name="Drula E."/>
            <person name="Henrissat B."/>
            <person name="Morin E."/>
            <person name="Kohler A."/>
            <person name="Barry K."/>
            <person name="LaButti K."/>
            <person name="Morin E."/>
            <person name="Salamov A."/>
            <person name="Lipzen A."/>
            <person name="Mereny Z."/>
            <person name="Hegedus B."/>
            <person name="Baldrian P."/>
            <person name="Stursova M."/>
            <person name="Weitz H."/>
            <person name="Taylor A."/>
            <person name="Grigoriev I.V."/>
            <person name="Nagy L.G."/>
            <person name="Martin F."/>
            <person name="Kauserud H."/>
        </authorList>
    </citation>
    <scope>NUCLEOTIDE SEQUENCE</scope>
    <source>
        <strain evidence="3">9284</strain>
    </source>
</reference>
<feature type="domain" description="F-box" evidence="2">
    <location>
        <begin position="1"/>
        <end position="50"/>
    </location>
</feature>
<dbReference type="AlphaFoldDB" id="A0AAD7CBE8"/>
<name>A0AAD7CBE8_9AGAR</name>
<dbReference type="SUPFAM" id="SSF52047">
    <property type="entry name" value="RNI-like"/>
    <property type="match status" value="1"/>
</dbReference>
<accession>A0AAD7CBE8</accession>
<feature type="compositionally biased region" description="Acidic residues" evidence="1">
    <location>
        <begin position="278"/>
        <end position="287"/>
    </location>
</feature>
<evidence type="ECO:0000256" key="1">
    <source>
        <dbReference type="SAM" id="MobiDB-lite"/>
    </source>
</evidence>
<organism evidence="3 4">
    <name type="scientific">Roridomyces roridus</name>
    <dbReference type="NCBI Taxonomy" id="1738132"/>
    <lineage>
        <taxon>Eukaryota</taxon>
        <taxon>Fungi</taxon>
        <taxon>Dikarya</taxon>
        <taxon>Basidiomycota</taxon>
        <taxon>Agaricomycotina</taxon>
        <taxon>Agaricomycetes</taxon>
        <taxon>Agaricomycetidae</taxon>
        <taxon>Agaricales</taxon>
        <taxon>Marasmiineae</taxon>
        <taxon>Mycenaceae</taxon>
        <taxon>Roridomyces</taxon>
    </lineage>
</organism>
<dbReference type="InterPro" id="IPR036047">
    <property type="entry name" value="F-box-like_dom_sf"/>
</dbReference>
<comment type="caution">
    <text evidence="3">The sequence shown here is derived from an EMBL/GenBank/DDBJ whole genome shotgun (WGS) entry which is preliminary data.</text>
</comment>
<dbReference type="InterPro" id="IPR032675">
    <property type="entry name" value="LRR_dom_sf"/>
</dbReference>
<gene>
    <name evidence="3" type="ORF">FB45DRAFT_896885</name>
</gene>
<dbReference type="SUPFAM" id="SSF81383">
    <property type="entry name" value="F-box domain"/>
    <property type="match status" value="1"/>
</dbReference>
<dbReference type="EMBL" id="JARKIF010000003">
    <property type="protein sequence ID" value="KAJ7644091.1"/>
    <property type="molecule type" value="Genomic_DNA"/>
</dbReference>
<dbReference type="Proteomes" id="UP001221142">
    <property type="component" value="Unassembled WGS sequence"/>
</dbReference>
<keyword evidence="4" id="KW-1185">Reference proteome</keyword>